<protein>
    <submittedName>
        <fullName evidence="2">Uncharacterized protein</fullName>
    </submittedName>
</protein>
<name>A0A5N5XDF3_9EURO</name>
<dbReference type="EMBL" id="ML732155">
    <property type="protein sequence ID" value="KAB8078803.1"/>
    <property type="molecule type" value="Genomic_DNA"/>
</dbReference>
<evidence type="ECO:0000256" key="1">
    <source>
        <dbReference type="SAM" id="MobiDB-lite"/>
    </source>
</evidence>
<feature type="region of interest" description="Disordered" evidence="1">
    <location>
        <begin position="1"/>
        <end position="31"/>
    </location>
</feature>
<organism evidence="2 3">
    <name type="scientific">Aspergillus leporis</name>
    <dbReference type="NCBI Taxonomy" id="41062"/>
    <lineage>
        <taxon>Eukaryota</taxon>
        <taxon>Fungi</taxon>
        <taxon>Dikarya</taxon>
        <taxon>Ascomycota</taxon>
        <taxon>Pezizomycotina</taxon>
        <taxon>Eurotiomycetes</taxon>
        <taxon>Eurotiomycetidae</taxon>
        <taxon>Eurotiales</taxon>
        <taxon>Aspergillaceae</taxon>
        <taxon>Aspergillus</taxon>
        <taxon>Aspergillus subgen. Circumdati</taxon>
    </lineage>
</organism>
<reference evidence="2 3" key="1">
    <citation type="submission" date="2019-04" db="EMBL/GenBank/DDBJ databases">
        <title>Friends and foes A comparative genomics study of 23 Aspergillus species from section Flavi.</title>
        <authorList>
            <consortium name="DOE Joint Genome Institute"/>
            <person name="Kjaerbolling I."/>
            <person name="Vesth T."/>
            <person name="Frisvad J.C."/>
            <person name="Nybo J.L."/>
            <person name="Theobald S."/>
            <person name="Kildgaard S."/>
            <person name="Isbrandt T."/>
            <person name="Kuo A."/>
            <person name="Sato A."/>
            <person name="Lyhne E.K."/>
            <person name="Kogle M.E."/>
            <person name="Wiebenga A."/>
            <person name="Kun R.S."/>
            <person name="Lubbers R.J."/>
            <person name="Makela M.R."/>
            <person name="Barry K."/>
            <person name="Chovatia M."/>
            <person name="Clum A."/>
            <person name="Daum C."/>
            <person name="Haridas S."/>
            <person name="He G."/>
            <person name="LaButti K."/>
            <person name="Lipzen A."/>
            <person name="Mondo S."/>
            <person name="Riley R."/>
            <person name="Salamov A."/>
            <person name="Simmons B.A."/>
            <person name="Magnuson J.K."/>
            <person name="Henrissat B."/>
            <person name="Mortensen U.H."/>
            <person name="Larsen T.O."/>
            <person name="Devries R.P."/>
            <person name="Grigoriev I.V."/>
            <person name="Machida M."/>
            <person name="Baker S.E."/>
            <person name="Andersen M.R."/>
        </authorList>
    </citation>
    <scope>NUCLEOTIDE SEQUENCE [LARGE SCALE GENOMIC DNA]</scope>
    <source>
        <strain evidence="2 3">CBS 151.66</strain>
    </source>
</reference>
<dbReference type="AlphaFoldDB" id="A0A5N5XDF3"/>
<accession>A0A5N5XDF3</accession>
<evidence type="ECO:0000313" key="2">
    <source>
        <dbReference type="EMBL" id="KAB8078803.1"/>
    </source>
</evidence>
<keyword evidence="3" id="KW-1185">Reference proteome</keyword>
<evidence type="ECO:0000313" key="3">
    <source>
        <dbReference type="Proteomes" id="UP000326565"/>
    </source>
</evidence>
<proteinExistence type="predicted"/>
<dbReference type="Proteomes" id="UP000326565">
    <property type="component" value="Unassembled WGS sequence"/>
</dbReference>
<feature type="non-terminal residue" evidence="2">
    <location>
        <position position="201"/>
    </location>
</feature>
<sequence length="201" mass="22401">MDIDTSTEPSDPNNSFNTSTEPSNSFNLNLTLSPILNPSPITPTPTRPAWNFTIYEDLDPSTPEFEEFPEGIIESSFTTSSSPVEDKENTTPEETDTESQPIETWTRPPTERFFGGEYEIVRAGEPLLEVWDGVTGYVESEGEEGGLEDLRVSFHSLSAVERVLPFPIPVVIPLANTFSGVEGLEGRRRRRRCLRGSAVRF</sequence>
<gene>
    <name evidence="2" type="ORF">BDV29DRAFT_165790</name>
</gene>
<feature type="region of interest" description="Disordered" evidence="1">
    <location>
        <begin position="74"/>
        <end position="109"/>
    </location>
</feature>